<dbReference type="InterPro" id="IPR052159">
    <property type="entry name" value="Competence_DNA_uptake"/>
</dbReference>
<evidence type="ECO:0000313" key="9">
    <source>
        <dbReference type="Proteomes" id="UP000518887"/>
    </source>
</evidence>
<feature type="transmembrane region" description="Helical" evidence="6">
    <location>
        <begin position="245"/>
        <end position="268"/>
    </location>
</feature>
<feature type="domain" description="ComEC/Rec2-related protein" evidence="7">
    <location>
        <begin position="183"/>
        <end position="414"/>
    </location>
</feature>
<sequence>MVKNLKNPVFVSSLLLAILFYSGVAKIRDRNPFACLAKKSEIIRLEGFVSSNPVKSSFFGSTYKTSFRVKRAFTSSGVFEARGEVNLYFPAALVEAYYPGKVYSRLSSREKGFIVENGGSFLLDVKCLQKGSERSFLVEDGKFLGWQGGLFQKKVAKIRALCRLQFKRLMYAWGKAGGLLLALLSGSREYTEKTVADSFRDSGLSHILALSGMHLGLFGGIARFFGKKARGRNFADAVQLGAVAFFVWFAGISPSLFRAFLAALILYLNSLFRMNRPEGLSLLSFCFILHCLIFPSHIMEAAFMLSYASLAGIIIFSRVFTKVYPVFIPHKIRLSLSDSSAAQLSTAPVAIRLFGKIMPQGIVASLFVAPLVFLFLYFGLFGLIICLFVPFLSGPISVIMNGLYSLISKLVLFFSFK</sequence>
<evidence type="ECO:0000256" key="1">
    <source>
        <dbReference type="ARBA" id="ARBA00004651"/>
    </source>
</evidence>
<dbReference type="Proteomes" id="UP000518887">
    <property type="component" value="Unassembled WGS sequence"/>
</dbReference>
<dbReference type="InterPro" id="IPR004477">
    <property type="entry name" value="ComEC_N"/>
</dbReference>
<evidence type="ECO:0000256" key="3">
    <source>
        <dbReference type="ARBA" id="ARBA00022692"/>
    </source>
</evidence>
<keyword evidence="5 6" id="KW-0472">Membrane</keyword>
<protein>
    <submittedName>
        <fullName evidence="8">Competence protein ComEC</fullName>
    </submittedName>
</protein>
<name>A0A7W8G7N6_9SPIR</name>
<reference evidence="8 9" key="1">
    <citation type="submission" date="2020-08" db="EMBL/GenBank/DDBJ databases">
        <title>Genomic Encyclopedia of Type Strains, Phase IV (KMG-IV): sequencing the most valuable type-strain genomes for metagenomic binning, comparative biology and taxonomic classification.</title>
        <authorList>
            <person name="Goeker M."/>
        </authorList>
    </citation>
    <scope>NUCLEOTIDE SEQUENCE [LARGE SCALE GENOMIC DNA]</scope>
    <source>
        <strain evidence="8 9">DSM 103462</strain>
    </source>
</reference>
<evidence type="ECO:0000256" key="4">
    <source>
        <dbReference type="ARBA" id="ARBA00022989"/>
    </source>
</evidence>
<dbReference type="NCBIfam" id="TIGR00360">
    <property type="entry name" value="ComEC_N-term"/>
    <property type="match status" value="1"/>
</dbReference>
<proteinExistence type="predicted"/>
<dbReference type="RefSeq" id="WP_184657328.1">
    <property type="nucleotide sequence ID" value="NZ_CP031518.1"/>
</dbReference>
<evidence type="ECO:0000256" key="2">
    <source>
        <dbReference type="ARBA" id="ARBA00022475"/>
    </source>
</evidence>
<dbReference type="Pfam" id="PF03772">
    <property type="entry name" value="Competence"/>
    <property type="match status" value="1"/>
</dbReference>
<dbReference type="AlphaFoldDB" id="A0A7W8G7N6"/>
<keyword evidence="2" id="KW-1003">Cell membrane</keyword>
<organism evidence="8 9">
    <name type="scientific">Treponema ruminis</name>
    <dbReference type="NCBI Taxonomy" id="744515"/>
    <lineage>
        <taxon>Bacteria</taxon>
        <taxon>Pseudomonadati</taxon>
        <taxon>Spirochaetota</taxon>
        <taxon>Spirochaetia</taxon>
        <taxon>Spirochaetales</taxon>
        <taxon>Treponemataceae</taxon>
        <taxon>Treponema</taxon>
    </lineage>
</organism>
<feature type="transmembrane region" description="Helical" evidence="6">
    <location>
        <begin position="304"/>
        <end position="327"/>
    </location>
</feature>
<evidence type="ECO:0000313" key="8">
    <source>
        <dbReference type="EMBL" id="MBB5225239.1"/>
    </source>
</evidence>
<feature type="transmembrane region" description="Helical" evidence="6">
    <location>
        <begin position="169"/>
        <end position="186"/>
    </location>
</feature>
<comment type="subcellular location">
    <subcellularLocation>
        <location evidence="1">Cell membrane</location>
        <topology evidence="1">Multi-pass membrane protein</topology>
    </subcellularLocation>
</comment>
<dbReference type="GO" id="GO:0005886">
    <property type="term" value="C:plasma membrane"/>
    <property type="evidence" value="ECO:0007669"/>
    <property type="project" value="UniProtKB-SubCell"/>
</dbReference>
<evidence type="ECO:0000256" key="6">
    <source>
        <dbReference type="SAM" id="Phobius"/>
    </source>
</evidence>
<feature type="transmembrane region" description="Helical" evidence="6">
    <location>
        <begin position="362"/>
        <end position="392"/>
    </location>
</feature>
<keyword evidence="9" id="KW-1185">Reference proteome</keyword>
<dbReference type="EMBL" id="JACHFQ010000002">
    <property type="protein sequence ID" value="MBB5225239.1"/>
    <property type="molecule type" value="Genomic_DNA"/>
</dbReference>
<feature type="transmembrane region" description="Helical" evidence="6">
    <location>
        <begin position="207"/>
        <end position="225"/>
    </location>
</feature>
<comment type="caution">
    <text evidence="8">The sequence shown here is derived from an EMBL/GenBank/DDBJ whole genome shotgun (WGS) entry which is preliminary data.</text>
</comment>
<keyword evidence="3 6" id="KW-0812">Transmembrane</keyword>
<keyword evidence="4 6" id="KW-1133">Transmembrane helix</keyword>
<evidence type="ECO:0000259" key="7">
    <source>
        <dbReference type="Pfam" id="PF03772"/>
    </source>
</evidence>
<evidence type="ECO:0000256" key="5">
    <source>
        <dbReference type="ARBA" id="ARBA00023136"/>
    </source>
</evidence>
<dbReference type="PANTHER" id="PTHR30619:SF1">
    <property type="entry name" value="RECOMBINATION PROTEIN 2"/>
    <property type="match status" value="1"/>
</dbReference>
<feature type="transmembrane region" description="Helical" evidence="6">
    <location>
        <begin position="398"/>
        <end position="416"/>
    </location>
</feature>
<dbReference type="PANTHER" id="PTHR30619">
    <property type="entry name" value="DNA INTERNALIZATION/COMPETENCE PROTEIN COMEC/REC2"/>
    <property type="match status" value="1"/>
</dbReference>
<accession>A0A7W8G7N6</accession>
<gene>
    <name evidence="8" type="ORF">HNP76_000583</name>
</gene>